<dbReference type="Proteomes" id="UP001174997">
    <property type="component" value="Unassembled WGS sequence"/>
</dbReference>
<accession>A0AA40DDP4</accession>
<dbReference type="PANTHER" id="PTHR21174:SF0">
    <property type="entry name" value="HD PHOSPHOHYDROLASE FAMILY PROTEIN-RELATED"/>
    <property type="match status" value="1"/>
</dbReference>
<name>A0AA40DDP4_9PEZI</name>
<comment type="caution">
    <text evidence="1">The sequence shown here is derived from an EMBL/GenBank/DDBJ whole genome shotgun (WGS) entry which is preliminary data.</text>
</comment>
<organism evidence="1 2">
    <name type="scientific">Cercophora samala</name>
    <dbReference type="NCBI Taxonomy" id="330535"/>
    <lineage>
        <taxon>Eukaryota</taxon>
        <taxon>Fungi</taxon>
        <taxon>Dikarya</taxon>
        <taxon>Ascomycota</taxon>
        <taxon>Pezizomycotina</taxon>
        <taxon>Sordariomycetes</taxon>
        <taxon>Sordariomycetidae</taxon>
        <taxon>Sordariales</taxon>
        <taxon>Lasiosphaeriaceae</taxon>
        <taxon>Cercophora</taxon>
    </lineage>
</organism>
<protein>
    <submittedName>
        <fullName evidence="1">Uncharacterized protein</fullName>
    </submittedName>
</protein>
<dbReference type="PANTHER" id="PTHR21174">
    <property type="match status" value="1"/>
</dbReference>
<dbReference type="PIRSF" id="PIRSF035170">
    <property type="entry name" value="HD_phosphohydro"/>
    <property type="match status" value="1"/>
</dbReference>
<evidence type="ECO:0000313" key="1">
    <source>
        <dbReference type="EMBL" id="KAK0670317.1"/>
    </source>
</evidence>
<keyword evidence="2" id="KW-1185">Reference proteome</keyword>
<dbReference type="AlphaFoldDB" id="A0AA40DDP4"/>
<dbReference type="InterPro" id="IPR009218">
    <property type="entry name" value="HD_phosphohydro"/>
</dbReference>
<proteinExistence type="predicted"/>
<evidence type="ECO:0000313" key="2">
    <source>
        <dbReference type="Proteomes" id="UP001174997"/>
    </source>
</evidence>
<reference evidence="1" key="1">
    <citation type="submission" date="2023-06" db="EMBL/GenBank/DDBJ databases">
        <title>Genome-scale phylogeny and comparative genomics of the fungal order Sordariales.</title>
        <authorList>
            <consortium name="Lawrence Berkeley National Laboratory"/>
            <person name="Hensen N."/>
            <person name="Bonometti L."/>
            <person name="Westerberg I."/>
            <person name="Brannstrom I.O."/>
            <person name="Guillou S."/>
            <person name="Cros-Aarteil S."/>
            <person name="Calhoun S."/>
            <person name="Haridas S."/>
            <person name="Kuo A."/>
            <person name="Mondo S."/>
            <person name="Pangilinan J."/>
            <person name="Riley R."/>
            <person name="Labutti K."/>
            <person name="Andreopoulos B."/>
            <person name="Lipzen A."/>
            <person name="Chen C."/>
            <person name="Yanf M."/>
            <person name="Daum C."/>
            <person name="Ng V."/>
            <person name="Clum A."/>
            <person name="Steindorff A."/>
            <person name="Ohm R."/>
            <person name="Martin F."/>
            <person name="Silar P."/>
            <person name="Natvig D."/>
            <person name="Lalanne C."/>
            <person name="Gautier V."/>
            <person name="Ament-Velasquez S.L."/>
            <person name="Kruys A."/>
            <person name="Hutchinson M.I."/>
            <person name="Powell A.J."/>
            <person name="Barry K."/>
            <person name="Miller A.N."/>
            <person name="Grigoriev I.V."/>
            <person name="Debuchy R."/>
            <person name="Gladieux P."/>
            <person name="Thoren M.H."/>
            <person name="Johannesson H."/>
        </authorList>
    </citation>
    <scope>NUCLEOTIDE SEQUENCE</scope>
    <source>
        <strain evidence="1">CBS 307.81</strain>
    </source>
</reference>
<feature type="non-terminal residue" evidence="1">
    <location>
        <position position="1"/>
    </location>
</feature>
<dbReference type="EMBL" id="JAULSY010000033">
    <property type="protein sequence ID" value="KAK0670317.1"/>
    <property type="molecule type" value="Genomic_DNA"/>
</dbReference>
<sequence length="238" mass="26597">IRVKQLRSGCLVGRGEMPRRHGAERALNIIDSSPTIKMTLIPDLVHNSLKKLYSHPSRHYHTLAHIEALLALLSTHRDKFHDPEAVEAAIWFHDSIYDVNAQGNYNELQSAQLAGCMLLGLVDATRLKGIQAMIEATAAHMVPDLPSAEAVADAALFLDMDLSILGADEEVFDEYEMAVRKEYARVSDEAWREGRAAVLRKFLGREWIYHSGLFRGLLEEKARANLRRSVERLGGSGS</sequence>
<dbReference type="SUPFAM" id="SSF109604">
    <property type="entry name" value="HD-domain/PDEase-like"/>
    <property type="match status" value="1"/>
</dbReference>
<gene>
    <name evidence="1" type="ORF">QBC41DRAFT_221985</name>
</gene>